<evidence type="ECO:0000313" key="8">
    <source>
        <dbReference type="EMBL" id="PLW76075.1"/>
    </source>
</evidence>
<feature type="signal peptide" evidence="3">
    <location>
        <begin position="1"/>
        <end position="20"/>
    </location>
</feature>
<dbReference type="EMBL" id="PKUQ01000033">
    <property type="protein sequence ID" value="PLW76075.1"/>
    <property type="molecule type" value="Genomic_DNA"/>
</dbReference>
<dbReference type="GO" id="GO:0046677">
    <property type="term" value="P:response to antibiotic"/>
    <property type="evidence" value="ECO:0007669"/>
    <property type="project" value="TreeGrafter"/>
</dbReference>
<dbReference type="FunFam" id="2.40.420.20:FF:000001">
    <property type="entry name" value="Efflux RND transporter periplasmic adaptor subunit"/>
    <property type="match status" value="1"/>
</dbReference>
<evidence type="ECO:0000313" key="9">
    <source>
        <dbReference type="Proteomes" id="UP000234881"/>
    </source>
</evidence>
<dbReference type="InterPro" id="IPR058624">
    <property type="entry name" value="MdtA-like_HH"/>
</dbReference>
<dbReference type="Gene3D" id="2.40.50.100">
    <property type="match status" value="1"/>
</dbReference>
<feature type="domain" description="Multidrug resistance protein MdtA-like alpha-helical hairpin" evidence="4">
    <location>
        <begin position="102"/>
        <end position="169"/>
    </location>
</feature>
<dbReference type="GO" id="GO:0005886">
    <property type="term" value="C:plasma membrane"/>
    <property type="evidence" value="ECO:0007669"/>
    <property type="project" value="TreeGrafter"/>
</dbReference>
<dbReference type="Pfam" id="PF25944">
    <property type="entry name" value="Beta-barrel_RND"/>
    <property type="match status" value="1"/>
</dbReference>
<comment type="subcellular location">
    <subcellularLocation>
        <location evidence="1">Cell envelope</location>
    </subcellularLocation>
</comment>
<evidence type="ECO:0000259" key="4">
    <source>
        <dbReference type="Pfam" id="PF25876"/>
    </source>
</evidence>
<evidence type="ECO:0000259" key="7">
    <source>
        <dbReference type="Pfam" id="PF25967"/>
    </source>
</evidence>
<feature type="domain" description="Multidrug resistance protein MdtA-like C-terminal permuted SH3" evidence="7">
    <location>
        <begin position="303"/>
        <end position="364"/>
    </location>
</feature>
<dbReference type="GO" id="GO:0030313">
    <property type="term" value="C:cell envelope"/>
    <property type="evidence" value="ECO:0007669"/>
    <property type="project" value="UniProtKB-SubCell"/>
</dbReference>
<evidence type="ECO:0000259" key="6">
    <source>
        <dbReference type="Pfam" id="PF25944"/>
    </source>
</evidence>
<dbReference type="Gene3D" id="1.10.287.470">
    <property type="entry name" value="Helix hairpin bin"/>
    <property type="match status" value="1"/>
</dbReference>
<dbReference type="Pfam" id="PF25876">
    <property type="entry name" value="HH_MFP_RND"/>
    <property type="match status" value="1"/>
</dbReference>
<dbReference type="InterPro" id="IPR058626">
    <property type="entry name" value="MdtA-like_b-barrel"/>
</dbReference>
<dbReference type="PROSITE" id="PS51257">
    <property type="entry name" value="PROKAR_LIPOPROTEIN"/>
    <property type="match status" value="1"/>
</dbReference>
<dbReference type="Gene3D" id="2.40.30.170">
    <property type="match status" value="1"/>
</dbReference>
<dbReference type="NCBIfam" id="TIGR01730">
    <property type="entry name" value="RND_mfp"/>
    <property type="match status" value="1"/>
</dbReference>
<dbReference type="AlphaFoldDB" id="A0A2N5XNL8"/>
<dbReference type="Pfam" id="PF25917">
    <property type="entry name" value="BSH_RND"/>
    <property type="match status" value="1"/>
</dbReference>
<comment type="caution">
    <text evidence="8">The sequence shown here is derived from an EMBL/GenBank/DDBJ whole genome shotgun (WGS) entry which is preliminary data.</text>
</comment>
<sequence>MKLFPSIIIVLLFPLLVACSQESEQPAMRRPNMKTEVGYVSLKAQTVPQTVELRGRVVAYATAEVRPQVAGIVRKITFTEGRRVEKGDSLYEIDDAKFRAAYAAAEASLKKAQATTIGSQSSYNRYLKLSKDNAISQQDLDDANTDLLQARASEEAAKADLEAAGIDLDNATIKAPISGMIGVSDVSVGALVTENQTDAMTTIRQINPVHVDLADTSTNMLRMRDQINTGQLDRDHDQPMKVTLLLENGKNYDKNGQISLAEMVVNTSTGTFTLRATLPNPDLVLIPGMFVTATVDIGTMPTAYLVPQRALTRNDDGKATIYVVSQDSKSEIRTVTTSGMMGNSWIVSQGVKEGDRLIVDGFQKISDGSEVIPVAVVIDEDGVVKLAQSSGAASDVALDKGSK</sequence>
<accession>A0A2N5XNL8</accession>
<dbReference type="InterPro" id="IPR058625">
    <property type="entry name" value="MdtA-like_BSH"/>
</dbReference>
<name>A0A2N5XNL8_9HYPH</name>
<dbReference type="InterPro" id="IPR006143">
    <property type="entry name" value="RND_pump_MFP"/>
</dbReference>
<dbReference type="Pfam" id="PF25967">
    <property type="entry name" value="RND-MFP_C"/>
    <property type="match status" value="1"/>
</dbReference>
<protein>
    <submittedName>
        <fullName evidence="8">Efflux transporter periplasmic adaptor subunit</fullName>
    </submittedName>
</protein>
<dbReference type="GO" id="GO:0015721">
    <property type="term" value="P:bile acid and bile salt transport"/>
    <property type="evidence" value="ECO:0007669"/>
    <property type="project" value="TreeGrafter"/>
</dbReference>
<feature type="domain" description="Multidrug resistance protein MdtA-like beta-barrel" evidence="6">
    <location>
        <begin position="208"/>
        <end position="298"/>
    </location>
</feature>
<evidence type="ECO:0000256" key="1">
    <source>
        <dbReference type="ARBA" id="ARBA00004196"/>
    </source>
</evidence>
<evidence type="ECO:0000259" key="5">
    <source>
        <dbReference type="Pfam" id="PF25917"/>
    </source>
</evidence>
<dbReference type="PANTHER" id="PTHR30158:SF3">
    <property type="entry name" value="MULTIDRUG EFFLUX PUMP SUBUNIT ACRA-RELATED"/>
    <property type="match status" value="1"/>
</dbReference>
<dbReference type="Proteomes" id="UP000234881">
    <property type="component" value="Unassembled WGS sequence"/>
</dbReference>
<feature type="chain" id="PRO_5014775681" evidence="3">
    <location>
        <begin position="21"/>
        <end position="403"/>
    </location>
</feature>
<reference evidence="8 9" key="1">
    <citation type="submission" date="2018-01" db="EMBL/GenBank/DDBJ databases">
        <title>The draft genome sequence of Cohaesibacter sp. H1304.</title>
        <authorList>
            <person name="Wang N.-N."/>
            <person name="Du Z.-J."/>
        </authorList>
    </citation>
    <scope>NUCLEOTIDE SEQUENCE [LARGE SCALE GENOMIC DNA]</scope>
    <source>
        <strain evidence="8 9">H1304</strain>
    </source>
</reference>
<keyword evidence="9" id="KW-1185">Reference proteome</keyword>
<evidence type="ECO:0000256" key="3">
    <source>
        <dbReference type="SAM" id="SignalP"/>
    </source>
</evidence>
<dbReference type="OrthoDB" id="9800613at2"/>
<evidence type="ECO:0000256" key="2">
    <source>
        <dbReference type="ARBA" id="ARBA00009477"/>
    </source>
</evidence>
<dbReference type="Gene3D" id="2.40.420.20">
    <property type="match status" value="1"/>
</dbReference>
<gene>
    <name evidence="8" type="ORF">C0081_16535</name>
</gene>
<proteinExistence type="inferred from homology"/>
<comment type="similarity">
    <text evidence="2">Belongs to the membrane fusion protein (MFP) (TC 8.A.1) family.</text>
</comment>
<feature type="domain" description="Multidrug resistance protein MdtA-like barrel-sandwich hybrid" evidence="5">
    <location>
        <begin position="62"/>
        <end position="203"/>
    </location>
</feature>
<dbReference type="RefSeq" id="WP_101534961.1">
    <property type="nucleotide sequence ID" value="NZ_PKUQ01000033.1"/>
</dbReference>
<organism evidence="8 9">
    <name type="scientific">Cohaesibacter celericrescens</name>
    <dbReference type="NCBI Taxonomy" id="2067669"/>
    <lineage>
        <taxon>Bacteria</taxon>
        <taxon>Pseudomonadati</taxon>
        <taxon>Pseudomonadota</taxon>
        <taxon>Alphaproteobacteria</taxon>
        <taxon>Hyphomicrobiales</taxon>
        <taxon>Cohaesibacteraceae</taxon>
    </lineage>
</organism>
<dbReference type="SUPFAM" id="SSF111369">
    <property type="entry name" value="HlyD-like secretion proteins"/>
    <property type="match status" value="1"/>
</dbReference>
<keyword evidence="3" id="KW-0732">Signal</keyword>
<dbReference type="GO" id="GO:0022857">
    <property type="term" value="F:transmembrane transporter activity"/>
    <property type="evidence" value="ECO:0007669"/>
    <property type="project" value="InterPro"/>
</dbReference>
<dbReference type="InterPro" id="IPR058627">
    <property type="entry name" value="MdtA-like_C"/>
</dbReference>
<dbReference type="PANTHER" id="PTHR30158">
    <property type="entry name" value="ACRA/E-RELATED COMPONENT OF DRUG EFFLUX TRANSPORTER"/>
    <property type="match status" value="1"/>
</dbReference>